<keyword evidence="15" id="KW-0221">Differentiation</keyword>
<keyword evidence="9" id="KW-0808">Transferase</keyword>
<protein>
    <submittedName>
        <fullName evidence="28">TGF-beta receptor type-2</fullName>
    </submittedName>
</protein>
<dbReference type="Gene3D" id="1.10.510.10">
    <property type="entry name" value="Transferase(Phosphotransferase) domain 1"/>
    <property type="match status" value="1"/>
</dbReference>
<dbReference type="CDD" id="cd23538">
    <property type="entry name" value="TFP_LU_ECD_TGFR2"/>
    <property type="match status" value="1"/>
</dbReference>
<keyword evidence="6" id="KW-0964">Secreted</keyword>
<evidence type="ECO:0000256" key="24">
    <source>
        <dbReference type="SAM" id="MobiDB-lite"/>
    </source>
</evidence>
<feature type="compositionally biased region" description="Basic and acidic residues" evidence="24">
    <location>
        <begin position="224"/>
        <end position="238"/>
    </location>
</feature>
<comment type="cofactor">
    <cofactor evidence="1">
        <name>Mn(2+)</name>
        <dbReference type="ChEBI" id="CHEBI:29035"/>
    </cofactor>
</comment>
<evidence type="ECO:0000256" key="16">
    <source>
        <dbReference type="ARBA" id="ARBA00022840"/>
    </source>
</evidence>
<name>A0ABM1KJJ1_GEKJA</name>
<feature type="region of interest" description="Disordered" evidence="24">
    <location>
        <begin position="224"/>
        <end position="246"/>
    </location>
</feature>
<keyword evidence="18" id="KW-1133">Transmembrane helix</keyword>
<keyword evidence="21 28" id="KW-0675">Receptor</keyword>
<evidence type="ECO:0000256" key="18">
    <source>
        <dbReference type="ARBA" id="ARBA00022989"/>
    </source>
</evidence>
<evidence type="ECO:0000313" key="28">
    <source>
        <dbReference type="RefSeq" id="XP_015273878.1"/>
    </source>
</evidence>
<evidence type="ECO:0000256" key="13">
    <source>
        <dbReference type="ARBA" id="ARBA00022741"/>
    </source>
</evidence>
<comment type="cofactor">
    <cofactor evidence="2">
        <name>Mg(2+)</name>
        <dbReference type="ChEBI" id="CHEBI:18420"/>
    </cofactor>
</comment>
<feature type="chain" id="PRO_5047118793" evidence="25">
    <location>
        <begin position="19"/>
        <end position="246"/>
    </location>
</feature>
<dbReference type="InterPro" id="IPR045860">
    <property type="entry name" value="Snake_toxin-like_sf"/>
</dbReference>
<evidence type="ECO:0000313" key="27">
    <source>
        <dbReference type="Proteomes" id="UP000694871"/>
    </source>
</evidence>
<gene>
    <name evidence="28" type="primary">TGFBR2</name>
</gene>
<dbReference type="Pfam" id="PF08917">
    <property type="entry name" value="ecTbetaR2"/>
    <property type="match status" value="1"/>
</dbReference>
<dbReference type="InterPro" id="IPR000333">
    <property type="entry name" value="TGFB_receptor"/>
</dbReference>
<dbReference type="Gene3D" id="2.10.60.10">
    <property type="entry name" value="CD59"/>
    <property type="match status" value="1"/>
</dbReference>
<keyword evidence="22" id="KW-0325">Glycoprotein</keyword>
<dbReference type="RefSeq" id="XP_015273878.1">
    <property type="nucleotide sequence ID" value="XM_015418392.1"/>
</dbReference>
<keyword evidence="14" id="KW-0418">Kinase</keyword>
<evidence type="ECO:0000256" key="12">
    <source>
        <dbReference type="ARBA" id="ARBA00022723"/>
    </source>
</evidence>
<accession>A0ABM1KJJ1</accession>
<evidence type="ECO:0000256" key="11">
    <source>
        <dbReference type="ARBA" id="ARBA00022703"/>
    </source>
</evidence>
<evidence type="ECO:0000259" key="26">
    <source>
        <dbReference type="Pfam" id="PF08917"/>
    </source>
</evidence>
<evidence type="ECO:0000256" key="17">
    <source>
        <dbReference type="ARBA" id="ARBA00022842"/>
    </source>
</evidence>
<reference evidence="28" key="1">
    <citation type="submission" date="2025-08" db="UniProtKB">
        <authorList>
            <consortium name="RefSeq"/>
        </authorList>
    </citation>
    <scope>IDENTIFICATION</scope>
</reference>
<keyword evidence="16" id="KW-0067">ATP-binding</keyword>
<keyword evidence="20" id="KW-1015">Disulfide bond</keyword>
<evidence type="ECO:0000256" key="22">
    <source>
        <dbReference type="ARBA" id="ARBA00023180"/>
    </source>
</evidence>
<proteinExistence type="predicted"/>
<dbReference type="InterPro" id="IPR015013">
    <property type="entry name" value="Transforming_GF_b_rcpt_2_ecto"/>
</dbReference>
<evidence type="ECO:0000256" key="2">
    <source>
        <dbReference type="ARBA" id="ARBA00001946"/>
    </source>
</evidence>
<evidence type="ECO:0000256" key="1">
    <source>
        <dbReference type="ARBA" id="ARBA00001936"/>
    </source>
</evidence>
<keyword evidence="27" id="KW-1185">Reference proteome</keyword>
<keyword evidence="12" id="KW-0479">Metal-binding</keyword>
<evidence type="ECO:0000256" key="21">
    <source>
        <dbReference type="ARBA" id="ARBA00023170"/>
    </source>
</evidence>
<keyword evidence="10" id="KW-0812">Transmembrane</keyword>
<evidence type="ECO:0000256" key="25">
    <source>
        <dbReference type="SAM" id="SignalP"/>
    </source>
</evidence>
<keyword evidence="5" id="KW-1003">Cell membrane</keyword>
<organism evidence="27 28">
    <name type="scientific">Gekko japonicus</name>
    <name type="common">Schlegel's Japanese gecko</name>
    <dbReference type="NCBI Taxonomy" id="146911"/>
    <lineage>
        <taxon>Eukaryota</taxon>
        <taxon>Metazoa</taxon>
        <taxon>Chordata</taxon>
        <taxon>Craniata</taxon>
        <taxon>Vertebrata</taxon>
        <taxon>Euteleostomi</taxon>
        <taxon>Lepidosauria</taxon>
        <taxon>Squamata</taxon>
        <taxon>Bifurcata</taxon>
        <taxon>Gekkota</taxon>
        <taxon>Gekkonidae</taxon>
        <taxon>Gekkoninae</taxon>
        <taxon>Gekko</taxon>
    </lineage>
</organism>
<evidence type="ECO:0000256" key="7">
    <source>
        <dbReference type="ARBA" id="ARBA00022527"/>
    </source>
</evidence>
<evidence type="ECO:0000256" key="6">
    <source>
        <dbReference type="ARBA" id="ARBA00022525"/>
    </source>
</evidence>
<sequence>MSWLPKHVWLWALLNSTAHPLIRVTAEGHATKMLHGAVPLRGLCKFCDVKSTTCTNEGHCFSDCNITSICEDVNEVCAAVWRKNDENITLETICHDPKLELHGHKLDDFHSKKCIMKEMKEAGGLLFMCSCSDEECNDELIFSDKVKDYEPPFGSKVREHPCVESMKDNVLRDRGRPDIPSSWLNHQGIQKVCETLVECWDHDPEARLTAQCVAERFNDLEYQDRLSGRSSSEEKIPEDSSVNSAK</sequence>
<keyword evidence="11" id="KW-0053">Apoptosis</keyword>
<keyword evidence="7" id="KW-0723">Serine/threonine-protein kinase</keyword>
<evidence type="ECO:0000256" key="5">
    <source>
        <dbReference type="ARBA" id="ARBA00022475"/>
    </source>
</evidence>
<evidence type="ECO:0000256" key="3">
    <source>
        <dbReference type="ARBA" id="ARBA00004251"/>
    </source>
</evidence>
<keyword evidence="8" id="KW-0597">Phosphoprotein</keyword>
<dbReference type="Proteomes" id="UP000694871">
    <property type="component" value="Unplaced"/>
</dbReference>
<dbReference type="GeneID" id="107116489"/>
<feature type="signal peptide" evidence="25">
    <location>
        <begin position="1"/>
        <end position="18"/>
    </location>
</feature>
<keyword evidence="17" id="KW-0460">Magnesium</keyword>
<dbReference type="SUPFAM" id="SSF57302">
    <property type="entry name" value="Snake toxin-like"/>
    <property type="match status" value="1"/>
</dbReference>
<evidence type="ECO:0000256" key="19">
    <source>
        <dbReference type="ARBA" id="ARBA00023136"/>
    </source>
</evidence>
<dbReference type="PANTHER" id="PTHR23255:SF55">
    <property type="entry name" value="TGF-BETA RECEPTOR TYPE-2"/>
    <property type="match status" value="1"/>
</dbReference>
<keyword evidence="25" id="KW-0732">Signal</keyword>
<evidence type="ECO:0000256" key="23">
    <source>
        <dbReference type="ARBA" id="ARBA00023211"/>
    </source>
</evidence>
<evidence type="ECO:0000256" key="8">
    <source>
        <dbReference type="ARBA" id="ARBA00022553"/>
    </source>
</evidence>
<evidence type="ECO:0000256" key="9">
    <source>
        <dbReference type="ARBA" id="ARBA00022679"/>
    </source>
</evidence>
<keyword evidence="23" id="KW-0464">Manganese</keyword>
<keyword evidence="19" id="KW-0472">Membrane</keyword>
<evidence type="ECO:0000256" key="15">
    <source>
        <dbReference type="ARBA" id="ARBA00022782"/>
    </source>
</evidence>
<evidence type="ECO:0000256" key="20">
    <source>
        <dbReference type="ARBA" id="ARBA00023157"/>
    </source>
</evidence>
<evidence type="ECO:0000256" key="10">
    <source>
        <dbReference type="ARBA" id="ARBA00022692"/>
    </source>
</evidence>
<evidence type="ECO:0000256" key="14">
    <source>
        <dbReference type="ARBA" id="ARBA00022777"/>
    </source>
</evidence>
<feature type="domain" description="Transforming growth factor beta receptor 2 ectodomain" evidence="26">
    <location>
        <begin position="43"/>
        <end position="148"/>
    </location>
</feature>
<dbReference type="PANTHER" id="PTHR23255">
    <property type="entry name" value="TRANSFORMING GROWTH FACTOR-BETA RECEPTOR TYPE I AND II"/>
    <property type="match status" value="1"/>
</dbReference>
<keyword evidence="13" id="KW-0547">Nucleotide-binding</keyword>
<comment type="subcellular location">
    <subcellularLocation>
        <location evidence="3">Cell membrane</location>
        <topology evidence="3">Single-pass type I membrane protein</topology>
    </subcellularLocation>
    <subcellularLocation>
        <location evidence="4">Secreted</location>
    </subcellularLocation>
</comment>
<evidence type="ECO:0000256" key="4">
    <source>
        <dbReference type="ARBA" id="ARBA00004613"/>
    </source>
</evidence>